<name>A0A1R3HHA5_COCAP</name>
<dbReference type="Proteomes" id="UP000188268">
    <property type="component" value="Unassembled WGS sequence"/>
</dbReference>
<organism evidence="10 11">
    <name type="scientific">Corchorus capsularis</name>
    <name type="common">Jute</name>
    <dbReference type="NCBI Taxonomy" id="210143"/>
    <lineage>
        <taxon>Eukaryota</taxon>
        <taxon>Viridiplantae</taxon>
        <taxon>Streptophyta</taxon>
        <taxon>Embryophyta</taxon>
        <taxon>Tracheophyta</taxon>
        <taxon>Spermatophyta</taxon>
        <taxon>Magnoliopsida</taxon>
        <taxon>eudicotyledons</taxon>
        <taxon>Gunneridae</taxon>
        <taxon>Pentapetalae</taxon>
        <taxon>rosids</taxon>
        <taxon>malvids</taxon>
        <taxon>Malvales</taxon>
        <taxon>Malvaceae</taxon>
        <taxon>Grewioideae</taxon>
        <taxon>Apeibeae</taxon>
        <taxon>Corchorus</taxon>
    </lineage>
</organism>
<accession>A0A1R3HHA5</accession>
<keyword evidence="5 8" id="KW-0378">Hydrolase</keyword>
<dbReference type="Gramene" id="OMO69766">
    <property type="protein sequence ID" value="OMO69766"/>
    <property type="gene ID" value="CCACVL1_19290"/>
</dbReference>
<dbReference type="Pfam" id="PF00295">
    <property type="entry name" value="Glyco_hydro_28"/>
    <property type="match status" value="1"/>
</dbReference>
<dbReference type="InterPro" id="IPR000743">
    <property type="entry name" value="Glyco_hydro_28"/>
</dbReference>
<comment type="subcellular location">
    <subcellularLocation>
        <location evidence="1">Secreted</location>
        <location evidence="1">Cell wall</location>
    </subcellularLocation>
</comment>
<evidence type="ECO:0000256" key="5">
    <source>
        <dbReference type="ARBA" id="ARBA00022801"/>
    </source>
</evidence>
<evidence type="ECO:0000313" key="10">
    <source>
        <dbReference type="EMBL" id="OMO69766.1"/>
    </source>
</evidence>
<dbReference type="SUPFAM" id="SSF51126">
    <property type="entry name" value="Pectin lyase-like"/>
    <property type="match status" value="1"/>
</dbReference>
<dbReference type="OMA" id="AIAFCEN"/>
<evidence type="ECO:0000256" key="1">
    <source>
        <dbReference type="ARBA" id="ARBA00004191"/>
    </source>
</evidence>
<feature type="chain" id="PRO_5011960974" evidence="9">
    <location>
        <begin position="31"/>
        <end position="362"/>
    </location>
</feature>
<keyword evidence="7" id="KW-0961">Cell wall biogenesis/degradation</keyword>
<evidence type="ECO:0000256" key="4">
    <source>
        <dbReference type="ARBA" id="ARBA00022525"/>
    </source>
</evidence>
<dbReference type="SMART" id="SM00710">
    <property type="entry name" value="PbH1"/>
    <property type="match status" value="4"/>
</dbReference>
<dbReference type="AlphaFoldDB" id="A0A1R3HHA5"/>
<keyword evidence="3" id="KW-0134">Cell wall</keyword>
<evidence type="ECO:0000313" key="11">
    <source>
        <dbReference type="Proteomes" id="UP000188268"/>
    </source>
</evidence>
<protein>
    <submittedName>
        <fullName evidence="10">Glycoside hydrolase, family 28</fullName>
    </submittedName>
</protein>
<dbReference type="EMBL" id="AWWV01011970">
    <property type="protein sequence ID" value="OMO69766.1"/>
    <property type="molecule type" value="Genomic_DNA"/>
</dbReference>
<keyword evidence="11" id="KW-1185">Reference proteome</keyword>
<gene>
    <name evidence="10" type="ORF">CCACVL1_19290</name>
</gene>
<comment type="caution">
    <text evidence="10">The sequence shown here is derived from an EMBL/GenBank/DDBJ whole genome shotgun (WGS) entry which is preliminary data.</text>
</comment>
<dbReference type="GO" id="GO:0004650">
    <property type="term" value="F:polygalacturonase activity"/>
    <property type="evidence" value="ECO:0007669"/>
    <property type="project" value="InterPro"/>
</dbReference>
<sequence length="362" mass="38846">MSLKGKRHCVCLPLIVLIITLISLCVGSHGDHQDPFQFQFDFGDRPTTFAPSTYGVSHHNNPNSYQTWSSLARAPAPKPKPKVVNVDAFGAKADGKDDSQAFKKAWKYACSSSQGAVLVVPRRKIYHVKPIDFSGPCKSALVFKPCKEAPTAVTFNECRNLQVGGVRIKNAQQMHLTFRNCFNVKASNLLVKAPGNSPNTDGIHVSGTQNIIIQNSVIATGDDCISIVSGSKNVRATAITCGPGHGISIGSLGAKNSEAYVSNVIVDKATLSGTTNGVRIKTWQVSAVQVSNVLYQNIRGTSASEVALKLDCSQSFPCRGIYLQNVDLSVPQNQHNNNNIAEASCSNVRLTYQGNVSPPCST</sequence>
<evidence type="ECO:0000256" key="6">
    <source>
        <dbReference type="ARBA" id="ARBA00023295"/>
    </source>
</evidence>
<dbReference type="GO" id="GO:0071555">
    <property type="term" value="P:cell wall organization"/>
    <property type="evidence" value="ECO:0007669"/>
    <property type="project" value="UniProtKB-KW"/>
</dbReference>
<dbReference type="InterPro" id="IPR006626">
    <property type="entry name" value="PbH1"/>
</dbReference>
<evidence type="ECO:0000256" key="2">
    <source>
        <dbReference type="ARBA" id="ARBA00008834"/>
    </source>
</evidence>
<feature type="signal peptide" evidence="9">
    <location>
        <begin position="1"/>
        <end position="30"/>
    </location>
</feature>
<evidence type="ECO:0000256" key="7">
    <source>
        <dbReference type="ARBA" id="ARBA00023316"/>
    </source>
</evidence>
<comment type="similarity">
    <text evidence="2 8">Belongs to the glycosyl hydrolase 28 family.</text>
</comment>
<evidence type="ECO:0000256" key="9">
    <source>
        <dbReference type="SAM" id="SignalP"/>
    </source>
</evidence>
<dbReference type="InterPro" id="IPR012334">
    <property type="entry name" value="Pectin_lyas_fold"/>
</dbReference>
<evidence type="ECO:0000256" key="3">
    <source>
        <dbReference type="ARBA" id="ARBA00022512"/>
    </source>
</evidence>
<keyword evidence="4" id="KW-0964">Secreted</keyword>
<dbReference type="InterPro" id="IPR011050">
    <property type="entry name" value="Pectin_lyase_fold/virulence"/>
</dbReference>
<dbReference type="GO" id="GO:0005975">
    <property type="term" value="P:carbohydrate metabolic process"/>
    <property type="evidence" value="ECO:0007669"/>
    <property type="project" value="InterPro"/>
</dbReference>
<dbReference type="Gene3D" id="2.160.20.10">
    <property type="entry name" value="Single-stranded right-handed beta-helix, Pectin lyase-like"/>
    <property type="match status" value="2"/>
</dbReference>
<dbReference type="STRING" id="210143.A0A1R3HHA5"/>
<evidence type="ECO:0000256" key="8">
    <source>
        <dbReference type="RuleBase" id="RU361169"/>
    </source>
</evidence>
<keyword evidence="9" id="KW-0732">Signal</keyword>
<dbReference type="OrthoDB" id="187139at2759"/>
<proteinExistence type="inferred from homology"/>
<reference evidence="10 11" key="1">
    <citation type="submission" date="2013-09" db="EMBL/GenBank/DDBJ databases">
        <title>Corchorus capsularis genome sequencing.</title>
        <authorList>
            <person name="Alam M."/>
            <person name="Haque M.S."/>
            <person name="Islam M.S."/>
            <person name="Emdad E.M."/>
            <person name="Islam M.M."/>
            <person name="Ahmed B."/>
            <person name="Halim A."/>
            <person name="Hossen Q.M.M."/>
            <person name="Hossain M.Z."/>
            <person name="Ahmed R."/>
            <person name="Khan M.M."/>
            <person name="Islam R."/>
            <person name="Rashid M.M."/>
            <person name="Khan S.A."/>
            <person name="Rahman M.S."/>
            <person name="Alam M."/>
        </authorList>
    </citation>
    <scope>NUCLEOTIDE SEQUENCE [LARGE SCALE GENOMIC DNA]</scope>
    <source>
        <strain evidence="11">cv. CVL-1</strain>
        <tissue evidence="10">Whole seedling</tissue>
    </source>
</reference>
<dbReference type="PANTHER" id="PTHR31375">
    <property type="match status" value="1"/>
</dbReference>
<keyword evidence="6 8" id="KW-0326">Glycosidase</keyword>